<evidence type="ECO:0000256" key="7">
    <source>
        <dbReference type="ARBA" id="ARBA00022801"/>
    </source>
</evidence>
<proteinExistence type="inferred from homology"/>
<evidence type="ECO:0000313" key="10">
    <source>
        <dbReference type="EMBL" id="NXO15952.1"/>
    </source>
</evidence>
<dbReference type="PROSITE" id="PS50878">
    <property type="entry name" value="RT_POL"/>
    <property type="match status" value="1"/>
</dbReference>
<keyword evidence="7" id="KW-0378">Hydrolase</keyword>
<keyword evidence="8" id="KW-0695">RNA-directed DNA polymerase</keyword>
<dbReference type="PANTHER" id="PTHR41694:SF3">
    <property type="entry name" value="RNA-DIRECTED DNA POLYMERASE-RELATED"/>
    <property type="match status" value="1"/>
</dbReference>
<dbReference type="EMBL" id="VXBT01010438">
    <property type="protein sequence ID" value="NXO15952.1"/>
    <property type="molecule type" value="Genomic_DNA"/>
</dbReference>
<dbReference type="GO" id="GO:0035613">
    <property type="term" value="F:RNA stem-loop binding"/>
    <property type="evidence" value="ECO:0007669"/>
    <property type="project" value="TreeGrafter"/>
</dbReference>
<dbReference type="EC" id="3.1.26.4" evidence="2"/>
<sequence length="300" mass="33897">FAFSVPSTNMQTPLKRFHWVVLPQGMKNSPTICQQFVAHVLSPVRQQVPEVLIYHYMDDLLIAAESPQLMEKALALTTDAINKAGLCIAPEKIQKQPPWQYLGWRIRSQTIHPQTLKLHLLKGDPNLLSPRTVTQEAAEALQKVTDALQKKQASRYAPELPFCLILLNPAKQPYALIYQWDPSVSHPLLIIGWVFLPHQMTKTITTQHELFATLIIRARNHLFALARQDFMQICLPVVSLYLQWLLQNSDALQMALCDFTGQVTSHPHAHCLLTASFNLLAALKQSEVPLQALMVFTDGS</sequence>
<dbReference type="Gene3D" id="3.30.70.270">
    <property type="match status" value="2"/>
</dbReference>
<dbReference type="SUPFAM" id="SSF56672">
    <property type="entry name" value="DNA/RNA polymerases"/>
    <property type="match status" value="1"/>
</dbReference>
<dbReference type="InterPro" id="IPR000477">
    <property type="entry name" value="RT_dom"/>
</dbReference>
<keyword evidence="6" id="KW-0255">Endonuclease</keyword>
<reference evidence="10 11" key="1">
    <citation type="submission" date="2019-09" db="EMBL/GenBank/DDBJ databases">
        <title>Bird 10,000 Genomes (B10K) Project - Family phase.</title>
        <authorList>
            <person name="Zhang G."/>
        </authorList>
    </citation>
    <scope>NUCLEOTIDE SEQUENCE [LARGE SCALE GENOMIC DNA]</scope>
    <source>
        <strain evidence="10">B10K-DU-002-24</strain>
        <tissue evidence="10">Muscle</tissue>
    </source>
</reference>
<evidence type="ECO:0000313" key="11">
    <source>
        <dbReference type="Proteomes" id="UP000534407"/>
    </source>
</evidence>
<evidence type="ECO:0000256" key="8">
    <source>
        <dbReference type="ARBA" id="ARBA00022918"/>
    </source>
</evidence>
<comment type="caution">
    <text evidence="10">The sequence shown here is derived from an EMBL/GenBank/DDBJ whole genome shotgun (WGS) entry which is preliminary data.</text>
</comment>
<evidence type="ECO:0000256" key="2">
    <source>
        <dbReference type="ARBA" id="ARBA00012180"/>
    </source>
</evidence>
<keyword evidence="3" id="KW-0808">Transferase</keyword>
<dbReference type="Proteomes" id="UP000534407">
    <property type="component" value="Unassembled WGS sequence"/>
</dbReference>
<evidence type="ECO:0000256" key="3">
    <source>
        <dbReference type="ARBA" id="ARBA00022679"/>
    </source>
</evidence>
<evidence type="ECO:0000256" key="4">
    <source>
        <dbReference type="ARBA" id="ARBA00022695"/>
    </source>
</evidence>
<dbReference type="InterPro" id="IPR043502">
    <property type="entry name" value="DNA/RNA_pol_sf"/>
</dbReference>
<dbReference type="PANTHER" id="PTHR41694">
    <property type="entry name" value="ENDOGENOUS RETROVIRUS GROUP K MEMBER POL PROTEIN"/>
    <property type="match status" value="1"/>
</dbReference>
<keyword evidence="11" id="KW-1185">Reference proteome</keyword>
<keyword evidence="5" id="KW-0540">Nuclease</keyword>
<dbReference type="AlphaFoldDB" id="A0A7L1PU38"/>
<evidence type="ECO:0000256" key="5">
    <source>
        <dbReference type="ARBA" id="ARBA00022722"/>
    </source>
</evidence>
<evidence type="ECO:0000259" key="9">
    <source>
        <dbReference type="PROSITE" id="PS50878"/>
    </source>
</evidence>
<evidence type="ECO:0000256" key="6">
    <source>
        <dbReference type="ARBA" id="ARBA00022759"/>
    </source>
</evidence>
<dbReference type="InterPro" id="IPR043128">
    <property type="entry name" value="Rev_trsase/Diguanyl_cyclase"/>
</dbReference>
<organism evidence="10 11">
    <name type="scientific">Oriolus oriolus</name>
    <name type="common">Eurasian golden oriole</name>
    <name type="synonym">Coracias oriolus</name>
    <dbReference type="NCBI Taxonomy" id="181099"/>
    <lineage>
        <taxon>Eukaryota</taxon>
        <taxon>Metazoa</taxon>
        <taxon>Chordata</taxon>
        <taxon>Craniata</taxon>
        <taxon>Vertebrata</taxon>
        <taxon>Euteleostomi</taxon>
        <taxon>Archelosauria</taxon>
        <taxon>Archosauria</taxon>
        <taxon>Dinosauria</taxon>
        <taxon>Saurischia</taxon>
        <taxon>Theropoda</taxon>
        <taxon>Coelurosauria</taxon>
        <taxon>Aves</taxon>
        <taxon>Neognathae</taxon>
        <taxon>Neoaves</taxon>
        <taxon>Telluraves</taxon>
        <taxon>Australaves</taxon>
        <taxon>Passeriformes</taxon>
        <taxon>Corvoidea</taxon>
        <taxon>Corvidae</taxon>
        <taxon>Oriolus</taxon>
    </lineage>
</organism>
<protein>
    <recommendedName>
        <fullName evidence="2">ribonuclease H</fullName>
        <ecNumber evidence="2">3.1.26.4</ecNumber>
    </recommendedName>
</protein>
<feature type="non-terminal residue" evidence="10">
    <location>
        <position position="300"/>
    </location>
</feature>
<name>A0A7L1PU38_ORIOR</name>
<dbReference type="Pfam" id="PF00078">
    <property type="entry name" value="RVT_1"/>
    <property type="match status" value="1"/>
</dbReference>
<comment type="similarity">
    <text evidence="1">Belongs to the beta type-B retroviral polymerase family. HERV class-II K(HML-2) pol subfamily.</text>
</comment>
<accession>A0A7L1PU38</accession>
<dbReference type="GO" id="GO:0004523">
    <property type="term" value="F:RNA-DNA hybrid ribonuclease activity"/>
    <property type="evidence" value="ECO:0007669"/>
    <property type="project" value="UniProtKB-EC"/>
</dbReference>
<feature type="non-terminal residue" evidence="10">
    <location>
        <position position="1"/>
    </location>
</feature>
<feature type="domain" description="Reverse transcriptase" evidence="9">
    <location>
        <begin position="1"/>
        <end position="106"/>
    </location>
</feature>
<keyword evidence="4" id="KW-0548">Nucleotidyltransferase</keyword>
<dbReference type="GO" id="GO:0003964">
    <property type="term" value="F:RNA-directed DNA polymerase activity"/>
    <property type="evidence" value="ECO:0007669"/>
    <property type="project" value="UniProtKB-KW"/>
</dbReference>
<gene>
    <name evidence="10" type="primary">Ervk25</name>
    <name evidence="10" type="ORF">ORIORI_R07229</name>
</gene>
<evidence type="ECO:0000256" key="1">
    <source>
        <dbReference type="ARBA" id="ARBA00010879"/>
    </source>
</evidence>